<feature type="repeat" description="ANK" evidence="3">
    <location>
        <begin position="961"/>
        <end position="993"/>
    </location>
</feature>
<dbReference type="InterPro" id="IPR051165">
    <property type="entry name" value="Multifunctional_ANK_Repeat"/>
</dbReference>
<dbReference type="InterPro" id="IPR056884">
    <property type="entry name" value="NPHP3-like_N"/>
</dbReference>
<dbReference type="EMBL" id="JADNRY010000189">
    <property type="protein sequence ID" value="KAF9061831.1"/>
    <property type="molecule type" value="Genomic_DNA"/>
</dbReference>
<accession>A0A9P5U0H0</accession>
<dbReference type="PANTHER" id="PTHR24123:SF33">
    <property type="entry name" value="PROTEIN HOS4"/>
    <property type="match status" value="1"/>
</dbReference>
<evidence type="ECO:0000313" key="7">
    <source>
        <dbReference type="Proteomes" id="UP000772434"/>
    </source>
</evidence>
<evidence type="ECO:0000313" key="6">
    <source>
        <dbReference type="EMBL" id="KAF9061831.1"/>
    </source>
</evidence>
<keyword evidence="7" id="KW-1185">Reference proteome</keyword>
<dbReference type="Gene3D" id="1.25.40.20">
    <property type="entry name" value="Ankyrin repeat-containing domain"/>
    <property type="match status" value="5"/>
</dbReference>
<protein>
    <submittedName>
        <fullName evidence="6">Ankyrin repeat-containing domain protein</fullName>
    </submittedName>
</protein>
<comment type="caution">
    <text evidence="6">The sequence shown here is derived from an EMBL/GenBank/DDBJ whole genome shotgun (WGS) entry which is preliminary data.</text>
</comment>
<dbReference type="PANTHER" id="PTHR24123">
    <property type="entry name" value="ANKYRIN REPEAT-CONTAINING"/>
    <property type="match status" value="1"/>
</dbReference>
<keyword evidence="1" id="KW-0677">Repeat</keyword>
<feature type="repeat" description="ANK" evidence="3">
    <location>
        <begin position="803"/>
        <end position="835"/>
    </location>
</feature>
<name>A0A9P5U0H0_9AGAR</name>
<feature type="repeat" description="ANK" evidence="3">
    <location>
        <begin position="840"/>
        <end position="868"/>
    </location>
</feature>
<dbReference type="SMART" id="SM00248">
    <property type="entry name" value="ANK"/>
    <property type="match status" value="16"/>
</dbReference>
<feature type="repeat" description="ANK" evidence="3">
    <location>
        <begin position="663"/>
        <end position="695"/>
    </location>
</feature>
<evidence type="ECO:0000256" key="2">
    <source>
        <dbReference type="ARBA" id="ARBA00023043"/>
    </source>
</evidence>
<dbReference type="Pfam" id="PF12796">
    <property type="entry name" value="Ank_2"/>
    <property type="match status" value="5"/>
</dbReference>
<gene>
    <name evidence="6" type="ORF">BDP27DRAFT_1428526</name>
</gene>
<feature type="repeat" description="ANK" evidence="3">
    <location>
        <begin position="869"/>
        <end position="901"/>
    </location>
</feature>
<dbReference type="SUPFAM" id="SSF52540">
    <property type="entry name" value="P-loop containing nucleoside triphosphate hydrolases"/>
    <property type="match status" value="1"/>
</dbReference>
<evidence type="ECO:0000259" key="5">
    <source>
        <dbReference type="Pfam" id="PF24883"/>
    </source>
</evidence>
<dbReference type="InterPro" id="IPR054471">
    <property type="entry name" value="GPIID_WHD"/>
</dbReference>
<dbReference type="InterPro" id="IPR036770">
    <property type="entry name" value="Ankyrin_rpt-contain_sf"/>
</dbReference>
<feature type="repeat" description="ANK" evidence="3">
    <location>
        <begin position="630"/>
        <end position="662"/>
    </location>
</feature>
<feature type="domain" description="Nephrocystin 3-like N-terminal" evidence="5">
    <location>
        <begin position="61"/>
        <end position="209"/>
    </location>
</feature>
<feature type="repeat" description="ANK" evidence="3">
    <location>
        <begin position="769"/>
        <end position="801"/>
    </location>
</feature>
<dbReference type="InterPro" id="IPR027417">
    <property type="entry name" value="P-loop_NTPase"/>
</dbReference>
<dbReference type="PROSITE" id="PS50088">
    <property type="entry name" value="ANK_REPEAT"/>
    <property type="match status" value="10"/>
</dbReference>
<dbReference type="PROSITE" id="PS50297">
    <property type="entry name" value="ANK_REP_REGION"/>
    <property type="match status" value="7"/>
</dbReference>
<dbReference type="Pfam" id="PF00023">
    <property type="entry name" value="Ank"/>
    <property type="match status" value="1"/>
</dbReference>
<dbReference type="InterPro" id="IPR002110">
    <property type="entry name" value="Ankyrin_rpt"/>
</dbReference>
<feature type="domain" description="GPI inositol-deacylase winged helix" evidence="4">
    <location>
        <begin position="307"/>
        <end position="391"/>
    </location>
</feature>
<dbReference type="SUPFAM" id="SSF48403">
    <property type="entry name" value="Ankyrin repeat"/>
    <property type="match status" value="2"/>
</dbReference>
<sequence length="1127" mass="123959">MSFFEHASNFSLYQPVMNNVEGDVHVTNNWVSDHVPAIRDWLNPPDPSVNLNAASEKRTPGTGQWLLSDPTYLKWKNSEIHLLWIQGKVGSGKPVLSQSQSMVCFYYFDNRDNSGAKANYRGFLLSILFQMAICQDKLHPALHNLYKNCKNGSMQASLKDLENALAEVVRDMQSVYIILDAMDECSQTSQVLNLLGSHSVKLHVAVTSRHGHSGSSQDCSTIQLNSIDADISLFLDERLEKQNRSQSLHEEIQHALLEGAQGQFRWVDCQLNTLEKCVGAKAIRKVLRKLPRDLEETYSQAMERIANGEQRDEAHHLLLWLTYAFVPLSIEEVEDIVTVDIEEQSFNPLDRPGDLTHPLYNIIDSSLVIIGPNHFVQLAHNSVKEFLISSHNQVLASGLLEFNEQLAHEVIAETCIIYLLHFNTQDEAMYLADYAAMFWPDHLRNVESIKQRVMEQYRYRFPWEGSEPLGTPLYYAAENGLIHVVLRLLPAIPDINAQGGEYETVLQAAVSSGQEIVVHHLLEYRVGVNSRSELYPRALSVATAEGHQPITLDLLEYGANVKTRSGFSNETLLYIAVILGHVDTVHTLLRYGADANVQCHEAYRNAVHVVAAKSPQTLTLANPMINGEYHDETPLYLATIFGLTGVAHALLKHGADVNAQGGFYSNALYAAVAAGHQTMVCDLLEHGADVNARGKYQWKALCQAVLDRLSGMLSYELGIVHELLEHGADVNAQCGIYPNALYAAVVHGHRTMVQEMLEHEADVNARGGKYETPLCAAAHLGHSDIVHDLLEYGADINAQCHGDYANALYAAAVYGHQTVVHDLVEHGANVNAQGGVYGYALHAAATRGYYTVVSDLLEHGADVHAQDREYGNALHAAAAEGHEEVVCVLIKYGADINAHGGFYGNALHAAAAQGHENVVHHLLEHGADHTQIGIYGNALQAAVLGGHTNVVHDLLEHGAEISTTLLYAAAAEGHNAIVLDLIVHGADVNYQSGPEYGNALYAAALWGHRNVVLTLLVHGADVNAQGGLCVNALCAAAIWEHRDVVLVLLEHDIDVDTQLVEYGNKFSMEAAEELKNIVAALQEYQLESARYGNALLLDVGEEQITNSDDILDHSQEINRIDRGSSDS</sequence>
<feature type="repeat" description="ANK" evidence="3">
    <location>
        <begin position="905"/>
        <end position="928"/>
    </location>
</feature>
<keyword evidence="2 3" id="KW-0040">ANK repeat</keyword>
<organism evidence="6 7">
    <name type="scientific">Rhodocollybia butyracea</name>
    <dbReference type="NCBI Taxonomy" id="206335"/>
    <lineage>
        <taxon>Eukaryota</taxon>
        <taxon>Fungi</taxon>
        <taxon>Dikarya</taxon>
        <taxon>Basidiomycota</taxon>
        <taxon>Agaricomycotina</taxon>
        <taxon>Agaricomycetes</taxon>
        <taxon>Agaricomycetidae</taxon>
        <taxon>Agaricales</taxon>
        <taxon>Marasmiineae</taxon>
        <taxon>Omphalotaceae</taxon>
        <taxon>Rhodocollybia</taxon>
    </lineage>
</organism>
<dbReference type="Pfam" id="PF22939">
    <property type="entry name" value="WHD_GPIID"/>
    <property type="match status" value="1"/>
</dbReference>
<dbReference type="Proteomes" id="UP000772434">
    <property type="component" value="Unassembled WGS sequence"/>
</dbReference>
<feature type="repeat" description="ANK" evidence="3">
    <location>
        <begin position="995"/>
        <end position="1027"/>
    </location>
</feature>
<dbReference type="AlphaFoldDB" id="A0A9P5U0H0"/>
<evidence type="ECO:0000256" key="1">
    <source>
        <dbReference type="ARBA" id="ARBA00022737"/>
    </source>
</evidence>
<evidence type="ECO:0000259" key="4">
    <source>
        <dbReference type="Pfam" id="PF22939"/>
    </source>
</evidence>
<reference evidence="6" key="1">
    <citation type="submission" date="2020-11" db="EMBL/GenBank/DDBJ databases">
        <authorList>
            <consortium name="DOE Joint Genome Institute"/>
            <person name="Ahrendt S."/>
            <person name="Riley R."/>
            <person name="Andreopoulos W."/>
            <person name="Labutti K."/>
            <person name="Pangilinan J."/>
            <person name="Ruiz-Duenas F.J."/>
            <person name="Barrasa J.M."/>
            <person name="Sanchez-Garcia M."/>
            <person name="Camarero S."/>
            <person name="Miyauchi S."/>
            <person name="Serrano A."/>
            <person name="Linde D."/>
            <person name="Babiker R."/>
            <person name="Drula E."/>
            <person name="Ayuso-Fernandez I."/>
            <person name="Pacheco R."/>
            <person name="Padilla G."/>
            <person name="Ferreira P."/>
            <person name="Barriuso J."/>
            <person name="Kellner H."/>
            <person name="Castanera R."/>
            <person name="Alfaro M."/>
            <person name="Ramirez L."/>
            <person name="Pisabarro A.G."/>
            <person name="Kuo A."/>
            <person name="Tritt A."/>
            <person name="Lipzen A."/>
            <person name="He G."/>
            <person name="Yan M."/>
            <person name="Ng V."/>
            <person name="Cullen D."/>
            <person name="Martin F."/>
            <person name="Rosso M.-N."/>
            <person name="Henrissat B."/>
            <person name="Hibbett D."/>
            <person name="Martinez A.T."/>
            <person name="Grigoriev I.V."/>
        </authorList>
    </citation>
    <scope>NUCLEOTIDE SEQUENCE</scope>
    <source>
        <strain evidence="6">AH 40177</strain>
    </source>
</reference>
<evidence type="ECO:0000256" key="3">
    <source>
        <dbReference type="PROSITE-ProRule" id="PRU00023"/>
    </source>
</evidence>
<dbReference type="Pfam" id="PF24883">
    <property type="entry name" value="NPHP3_N"/>
    <property type="match status" value="1"/>
</dbReference>
<proteinExistence type="predicted"/>
<feature type="repeat" description="ANK" evidence="3">
    <location>
        <begin position="568"/>
        <end position="600"/>
    </location>
</feature>
<dbReference type="OrthoDB" id="194358at2759"/>